<organism evidence="1 2">
    <name type="scientific">Niabella ginsenosidivorans</name>
    <dbReference type="NCBI Taxonomy" id="1176587"/>
    <lineage>
        <taxon>Bacteria</taxon>
        <taxon>Pseudomonadati</taxon>
        <taxon>Bacteroidota</taxon>
        <taxon>Chitinophagia</taxon>
        <taxon>Chitinophagales</taxon>
        <taxon>Chitinophagaceae</taxon>
        <taxon>Niabella</taxon>
    </lineage>
</organism>
<dbReference type="EMBL" id="CP015772">
    <property type="protein sequence ID" value="ANH80831.1"/>
    <property type="molecule type" value="Genomic_DNA"/>
</dbReference>
<sequence length="65" mass="7253">MENSGMPKYFLKYLALIPDKRAAAITFVIALLFPATGIADVHAQRQPVNQPLAAAFYQIRKDSNF</sequence>
<dbReference type="Proteomes" id="UP000077667">
    <property type="component" value="Chromosome"/>
</dbReference>
<dbReference type="KEGG" id="nia:A8C56_07415"/>
<accession>A0A1A9I2A4</accession>
<protein>
    <submittedName>
        <fullName evidence="1">Uncharacterized protein</fullName>
    </submittedName>
</protein>
<proteinExistence type="predicted"/>
<keyword evidence="2" id="KW-1185">Reference proteome</keyword>
<reference evidence="1 2" key="1">
    <citation type="submission" date="2016-05" db="EMBL/GenBank/DDBJ databases">
        <title>Niabella ginsenosidivorans BS26 whole genome sequencing.</title>
        <authorList>
            <person name="Im W.T."/>
            <person name="Siddiqi M.Z."/>
        </authorList>
    </citation>
    <scope>NUCLEOTIDE SEQUENCE [LARGE SCALE GENOMIC DNA]</scope>
    <source>
        <strain evidence="1 2">BS26</strain>
    </source>
</reference>
<evidence type="ECO:0000313" key="1">
    <source>
        <dbReference type="EMBL" id="ANH80831.1"/>
    </source>
</evidence>
<dbReference type="AlphaFoldDB" id="A0A1A9I2A4"/>
<gene>
    <name evidence="1" type="ORF">A8C56_07415</name>
</gene>
<name>A0A1A9I2A4_9BACT</name>
<evidence type="ECO:0000313" key="2">
    <source>
        <dbReference type="Proteomes" id="UP000077667"/>
    </source>
</evidence>